<dbReference type="EMBL" id="BAAAHQ010000001">
    <property type="protein sequence ID" value="GAA0911700.1"/>
    <property type="molecule type" value="Genomic_DNA"/>
</dbReference>
<name>A0ABN1NL90_9ACTN</name>
<accession>A0ABN1NL90</accession>
<sequence length="192" mass="20706">MRQRAWFWFAAIAAVILLPVAIAWPLGGLADAARAEPARYSLGQPIKGQRHHLVPRRAVFTTKDPSPAFGVPRKGRFVVLDLEVTNVSSLPSLVSQLSGTLAVGLDGRPAGPVLDQSVVRAGGRAGDVLNPGIPETVRLSWEVDEAPERMSVAVTDEVREPSWSLLGYASGTSLWYMGETPMGVLETPLERE</sequence>
<organism evidence="1 2">
    <name type="scientific">Nonomuraea longicatena</name>
    <dbReference type="NCBI Taxonomy" id="83682"/>
    <lineage>
        <taxon>Bacteria</taxon>
        <taxon>Bacillati</taxon>
        <taxon>Actinomycetota</taxon>
        <taxon>Actinomycetes</taxon>
        <taxon>Streptosporangiales</taxon>
        <taxon>Streptosporangiaceae</taxon>
        <taxon>Nonomuraea</taxon>
    </lineage>
</organism>
<gene>
    <name evidence="1" type="ORF">GCM10009560_01250</name>
</gene>
<keyword evidence="2" id="KW-1185">Reference proteome</keyword>
<dbReference type="RefSeq" id="WP_343947628.1">
    <property type="nucleotide sequence ID" value="NZ_BAAAHQ010000001.1"/>
</dbReference>
<reference evidence="2" key="1">
    <citation type="journal article" date="2019" name="Int. J. Syst. Evol. Microbiol.">
        <title>The Global Catalogue of Microorganisms (GCM) 10K type strain sequencing project: providing services to taxonomists for standard genome sequencing and annotation.</title>
        <authorList>
            <consortium name="The Broad Institute Genomics Platform"/>
            <consortium name="The Broad Institute Genome Sequencing Center for Infectious Disease"/>
            <person name="Wu L."/>
            <person name="Ma J."/>
        </authorList>
    </citation>
    <scope>NUCLEOTIDE SEQUENCE [LARGE SCALE GENOMIC DNA]</scope>
    <source>
        <strain evidence="2">JCM 11136</strain>
    </source>
</reference>
<evidence type="ECO:0000313" key="1">
    <source>
        <dbReference type="EMBL" id="GAA0911700.1"/>
    </source>
</evidence>
<evidence type="ECO:0000313" key="2">
    <source>
        <dbReference type="Proteomes" id="UP001501578"/>
    </source>
</evidence>
<evidence type="ECO:0008006" key="3">
    <source>
        <dbReference type="Google" id="ProtNLM"/>
    </source>
</evidence>
<dbReference type="Proteomes" id="UP001501578">
    <property type="component" value="Unassembled WGS sequence"/>
</dbReference>
<proteinExistence type="predicted"/>
<protein>
    <recommendedName>
        <fullName evidence="3">DUF4352 domain-containing protein</fullName>
    </recommendedName>
</protein>
<comment type="caution">
    <text evidence="1">The sequence shown here is derived from an EMBL/GenBank/DDBJ whole genome shotgun (WGS) entry which is preliminary data.</text>
</comment>